<organism evidence="9 10">
    <name type="scientific">Methylobacterium oryzae</name>
    <dbReference type="NCBI Taxonomy" id="334852"/>
    <lineage>
        <taxon>Bacteria</taxon>
        <taxon>Pseudomonadati</taxon>
        <taxon>Pseudomonadota</taxon>
        <taxon>Alphaproteobacteria</taxon>
        <taxon>Hyphomicrobiales</taxon>
        <taxon>Methylobacteriaceae</taxon>
        <taxon>Methylobacterium</taxon>
    </lineage>
</organism>
<evidence type="ECO:0000256" key="3">
    <source>
        <dbReference type="ARBA" id="ARBA00022741"/>
    </source>
</evidence>
<evidence type="ECO:0000256" key="1">
    <source>
        <dbReference type="ARBA" id="ARBA00022553"/>
    </source>
</evidence>
<protein>
    <recommendedName>
        <fullName evidence="8">Histidine kinase domain-containing protein</fullName>
    </recommendedName>
</protein>
<comment type="caution">
    <text evidence="9">The sequence shown here is derived from an EMBL/GenBank/DDBJ whole genome shotgun (WGS) entry which is preliminary data.</text>
</comment>
<keyword evidence="1" id="KW-0597">Phosphoprotein</keyword>
<keyword evidence="4" id="KW-0418">Kinase</keyword>
<name>A0ABU7TR26_9HYPH</name>
<keyword evidence="10" id="KW-1185">Reference proteome</keyword>
<sequence>MRSWREAHRVPAAPLAGQEDAIEEQHGGHDHDGDDGRRRVRLTETQSRLRVGAHVLIQLGSELVTDVEQAILECVKNAYDADSEDCKIEILTREEGSLVEAGTFGRLGHLTQPAESVNITLSDPAGDPIDRDAVDLDDPVVRRLSYTGRISIIDHGVGLTREQLDTSWLVISQSIKRTASGTRKAVSKKTGRTPLGDKGLGRLGTMKLGDILLIETATSPTAPLAKAYFRWGDCTRATIIDDIPVVVKEEDNTERFQGTKVSVLGLSDMPEWRRKGRIDEITRSLARLISPFEAAATFPVTVKLDDDARSLVTVTKDIAAGAVAEFTFRWERDPTTDTGRLVAVAQFRKRLLASKRGDKNKRTERIFEGADEGAKFADALPGMKRMRGFKSKVSQTAPWYVEMTRIYPWTDFQLDNDASMLDPGPFRAAFHYFHLDEWPAAAAGNAISRGFIKGVAGIAILRDGFRVRSQGDWLGIAAGMTSGSTYGMRVDNTVGYFALTGAENFALTEKSDREGFVEDAAYRGFFQLATRCRDFANDAMEAVRRSLDEYAKKLDDEHPAAVSIDPLAAVERNLQTTEDARSLLGRRLGELQDGFEVLERAGASPADASSARTQAMKLAGDAIVAIEDARRTLEAAPPAELTLRRIQEKVEAGEEQAVALFESAAVGLSARGLAHELRTHLSEIRRRATAIQNVAKGDGTETAVMPHLRAIRGSCASISGAASQIDPMLPRSRAVRDTFKLADFVRDYIANRILTFEQEGVKVTVSPRAPRLTVRANRARLLQVLDNIVRNSLYWLRVGEKAKLNTGPKSIDIELTDFGIVVSDTGPGVKQDLEDAIFEIFVSDKPDRDVGQGLGLFIITQLLALDACDVALLEDRNANGRRYRFAVNLAPISVNA</sequence>
<dbReference type="Pfam" id="PF02518">
    <property type="entry name" value="HATPase_c"/>
    <property type="match status" value="1"/>
</dbReference>
<dbReference type="Gene3D" id="3.30.565.10">
    <property type="entry name" value="Histidine kinase-like ATPase, C-terminal domain"/>
    <property type="match status" value="2"/>
</dbReference>
<proteinExistence type="predicted"/>
<evidence type="ECO:0000256" key="6">
    <source>
        <dbReference type="ARBA" id="ARBA00023012"/>
    </source>
</evidence>
<evidence type="ECO:0000256" key="4">
    <source>
        <dbReference type="ARBA" id="ARBA00022777"/>
    </source>
</evidence>
<dbReference type="InterPro" id="IPR036890">
    <property type="entry name" value="HATPase_C_sf"/>
</dbReference>
<dbReference type="InterPro" id="IPR005467">
    <property type="entry name" value="His_kinase_dom"/>
</dbReference>
<dbReference type="CDD" id="cd00075">
    <property type="entry name" value="HATPase"/>
    <property type="match status" value="1"/>
</dbReference>
<feature type="region of interest" description="Disordered" evidence="7">
    <location>
        <begin position="1"/>
        <end position="37"/>
    </location>
</feature>
<dbReference type="PROSITE" id="PS50109">
    <property type="entry name" value="HIS_KIN"/>
    <property type="match status" value="1"/>
</dbReference>
<dbReference type="PANTHER" id="PTHR43065">
    <property type="entry name" value="SENSOR HISTIDINE KINASE"/>
    <property type="match status" value="1"/>
</dbReference>
<keyword evidence="5" id="KW-0067">ATP-binding</keyword>
<feature type="compositionally biased region" description="Basic and acidic residues" evidence="7">
    <location>
        <begin position="23"/>
        <end position="37"/>
    </location>
</feature>
<evidence type="ECO:0000256" key="5">
    <source>
        <dbReference type="ARBA" id="ARBA00022840"/>
    </source>
</evidence>
<evidence type="ECO:0000256" key="7">
    <source>
        <dbReference type="SAM" id="MobiDB-lite"/>
    </source>
</evidence>
<accession>A0ABU7TR26</accession>
<evidence type="ECO:0000313" key="10">
    <source>
        <dbReference type="Proteomes" id="UP001355206"/>
    </source>
</evidence>
<dbReference type="Proteomes" id="UP001355206">
    <property type="component" value="Unassembled WGS sequence"/>
</dbReference>
<evidence type="ECO:0000259" key="8">
    <source>
        <dbReference type="PROSITE" id="PS50109"/>
    </source>
</evidence>
<keyword evidence="6" id="KW-0902">Two-component regulatory system</keyword>
<evidence type="ECO:0000256" key="2">
    <source>
        <dbReference type="ARBA" id="ARBA00022679"/>
    </source>
</evidence>
<keyword evidence="2" id="KW-0808">Transferase</keyword>
<dbReference type="EMBL" id="MLCA01000009">
    <property type="protein sequence ID" value="MEE7492284.1"/>
    <property type="molecule type" value="Genomic_DNA"/>
</dbReference>
<evidence type="ECO:0000313" key="9">
    <source>
        <dbReference type="EMBL" id="MEE7492284.1"/>
    </source>
</evidence>
<dbReference type="PANTHER" id="PTHR43065:SF10">
    <property type="entry name" value="PEROXIDE STRESS-ACTIVATED HISTIDINE KINASE MAK3"/>
    <property type="match status" value="1"/>
</dbReference>
<feature type="domain" description="Histidine kinase" evidence="8">
    <location>
        <begin position="672"/>
        <end position="893"/>
    </location>
</feature>
<dbReference type="SUPFAM" id="SSF55874">
    <property type="entry name" value="ATPase domain of HSP90 chaperone/DNA topoisomerase II/histidine kinase"/>
    <property type="match status" value="2"/>
</dbReference>
<dbReference type="InterPro" id="IPR003594">
    <property type="entry name" value="HATPase_dom"/>
</dbReference>
<keyword evidence="3" id="KW-0547">Nucleotide-binding</keyword>
<gene>
    <name evidence="9" type="ORF">MOTC310_18105</name>
</gene>
<reference evidence="9 10" key="1">
    <citation type="journal article" date="2012" name="Genet. Mol. Biol.">
        <title>Analysis of 16S rRNA and mxaF genes revealing insights into Methylobacterium niche-specific plant association.</title>
        <authorList>
            <person name="Dourado M.N."/>
            <person name="Andreote F.D."/>
            <person name="Dini-Andreote F."/>
            <person name="Conti R."/>
            <person name="Araujo J.M."/>
            <person name="Araujo W.L."/>
        </authorList>
    </citation>
    <scope>NUCLEOTIDE SEQUENCE [LARGE SCALE GENOMIC DNA]</scope>
    <source>
        <strain evidence="9 10">TC3-10</strain>
    </source>
</reference>